<dbReference type="InterPro" id="IPR039776">
    <property type="entry name" value="Pds5"/>
</dbReference>
<feature type="compositionally biased region" description="Basic residues" evidence="6">
    <location>
        <begin position="1259"/>
        <end position="1270"/>
    </location>
</feature>
<proteinExistence type="predicted"/>
<evidence type="ECO:0000256" key="1">
    <source>
        <dbReference type="ARBA" id="ARBA00004123"/>
    </source>
</evidence>
<evidence type="ECO:0000256" key="6">
    <source>
        <dbReference type="SAM" id="MobiDB-lite"/>
    </source>
</evidence>
<evidence type="ECO:0000313" key="8">
    <source>
        <dbReference type="Proteomes" id="UP000054018"/>
    </source>
</evidence>
<evidence type="ECO:0008006" key="9">
    <source>
        <dbReference type="Google" id="ProtNLM"/>
    </source>
</evidence>
<feature type="compositionally biased region" description="Polar residues" evidence="6">
    <location>
        <begin position="1175"/>
        <end position="1187"/>
    </location>
</feature>
<dbReference type="InterPro" id="IPR016024">
    <property type="entry name" value="ARM-type_fold"/>
</dbReference>
<keyword evidence="2" id="KW-0132">Cell division</keyword>
<keyword evidence="5" id="KW-0131">Cell cycle</keyword>
<keyword evidence="8" id="KW-1185">Reference proteome</keyword>
<evidence type="ECO:0000256" key="3">
    <source>
        <dbReference type="ARBA" id="ARBA00022776"/>
    </source>
</evidence>
<feature type="compositionally biased region" description="Basic and acidic residues" evidence="6">
    <location>
        <begin position="1139"/>
        <end position="1150"/>
    </location>
</feature>
<dbReference type="CDD" id="cd19953">
    <property type="entry name" value="PDS5"/>
    <property type="match status" value="1"/>
</dbReference>
<dbReference type="PANTHER" id="PTHR12663:SF0">
    <property type="entry name" value="PRECOCIOUS DISSOCIATION OF SISTERS 5, ISOFORM A"/>
    <property type="match status" value="1"/>
</dbReference>
<reference evidence="7 8" key="1">
    <citation type="submission" date="2014-04" db="EMBL/GenBank/DDBJ databases">
        <authorList>
            <consortium name="DOE Joint Genome Institute"/>
            <person name="Kuo A."/>
            <person name="Kohler A."/>
            <person name="Costa M.D."/>
            <person name="Nagy L.G."/>
            <person name="Floudas D."/>
            <person name="Copeland A."/>
            <person name="Barry K.W."/>
            <person name="Cichocki N."/>
            <person name="Veneault-Fourrey C."/>
            <person name="LaButti K."/>
            <person name="Lindquist E.A."/>
            <person name="Lipzen A."/>
            <person name="Lundell T."/>
            <person name="Morin E."/>
            <person name="Murat C."/>
            <person name="Sun H."/>
            <person name="Tunlid A."/>
            <person name="Henrissat B."/>
            <person name="Grigoriev I.V."/>
            <person name="Hibbett D.S."/>
            <person name="Martin F."/>
            <person name="Nordberg H.P."/>
            <person name="Cantor M.N."/>
            <person name="Hua S.X."/>
        </authorList>
    </citation>
    <scope>NUCLEOTIDE SEQUENCE [LARGE SCALE GENOMIC DNA]</scope>
    <source>
        <strain evidence="7 8">441</strain>
    </source>
</reference>
<dbReference type="GO" id="GO:0051301">
    <property type="term" value="P:cell division"/>
    <property type="evidence" value="ECO:0007669"/>
    <property type="project" value="UniProtKB-KW"/>
</dbReference>
<dbReference type="GO" id="GO:0000785">
    <property type="term" value="C:chromatin"/>
    <property type="evidence" value="ECO:0007669"/>
    <property type="project" value="TreeGrafter"/>
</dbReference>
<comment type="subcellular location">
    <subcellularLocation>
        <location evidence="1">Nucleus</location>
    </subcellularLocation>
</comment>
<evidence type="ECO:0000256" key="5">
    <source>
        <dbReference type="ARBA" id="ARBA00023306"/>
    </source>
</evidence>
<dbReference type="Pfam" id="PF20168">
    <property type="entry name" value="PDS5"/>
    <property type="match status" value="1"/>
</dbReference>
<evidence type="ECO:0000313" key="7">
    <source>
        <dbReference type="EMBL" id="KIK28244.1"/>
    </source>
</evidence>
<keyword evidence="4" id="KW-0539">Nucleus</keyword>
<sequence length="1270" mass="142839">MVAQTRTANATQKKFSFNEKLVGKNLGTDALLKKLKALHTELAELDQETVDMNSLSSVRTQLIHTSLLLHKERGVKAYVACCLADLLRLYAPDAPYTVTELRDIFQFFFRQLSAGLKSTESTYYNEYFHLLESLSVVKSVVLVCDLPNAEELMIEVFRDFFALVRRDLAKKIELFIADILIALIDECQSLPSEVLEVIMAQFMDKNARMDQPAYRLAVQICNTTADKLQRHVCQYFTDIIITNSRDLQSESDFEEIRTAHELVKQLARSCPSLLHSVIPQLEEELRVEEVQVRLIVTQTLGEMFGDKGGSDLIRKYPSTWSVWLMRKGDKAAPVRLKLVESARGLVLNLPEHRETIEGILRLKLLDPDDKVRAAVCKVYSQIDYETALHHVSTSQLRAVAGRGMDKKHIVRVEALNALGKLYALAYPEIENGDPSAIEHFSWIPNQVFHIANVTLESKPVTEQVIADHIFPFPSLPNVASTSTSKSIEVDEVAWTDRLLNVMQYLDDTAINAVLSMSGVKVNRPTAYEHFLQTCIQNNGGVIDENEEDVKRKLGNIIRHLSKHFPDPHKATDDLQAFAKANENRLYKLLKTCMDLQSDLKSIVKASNEFLRRVEQSHESILSTMTIFLRRCTLRILNQSSISPLLKRLQKSPTSSIASPTIKHVHQLLTFVSKHSPALYKAHIGELTKAIADEKNTVLVELGMQALAAVVRTDESLSSLDKRTVDRVMKYALGENPRLAKFASRLLASLKGCHEQCKNIVESVAQRLPDAEPEMLVAHTALLVQMAHFQSEAFEHRSDDIMAFLVKKLLLSPSQDDDEDMDAENDWVNDDDIPPILRARIQALKVCRNRCIAHASSPNAIDIAMPALKMFTTLIQHSGSFKVDARDSPSTKSRMRLQAAVALLHLSTVEAYATVINPHFVWLAVTVQDPCYHVRMIFLTKLISLLSSRKLPPRFNTIPFLTVLDPEDDIRNRATAYVSLVNRTLPPAARVEYLEMIFIRLLHLLAHHPDFSIAHENLQDMAKYVEFYLDQITSSENISLLYHLAMKAKTVRDAESHTYSEHLYAMSELAQELIKARAQARSWALQSFPGKVKLPSDIFRSLPNPEAAVKILKTVYLPQETVEWLAETVKPHKTAATTAAKEKRREARERSPQGAKRKASRPRANGAAKRAKPSARWNSDQSETAESSSDLEDHSEGGSPLSETERHTSPKTLKSGPSDEGQDSDKEVASTHENTSKAGRAGRKARTRAKAKISQQIRKGAVRSKKSQPHP</sequence>
<dbReference type="EMBL" id="KN833693">
    <property type="protein sequence ID" value="KIK28244.1"/>
    <property type="molecule type" value="Genomic_DNA"/>
</dbReference>
<dbReference type="PANTHER" id="PTHR12663">
    <property type="entry name" value="ANDROGEN INDUCED INHIBITOR OF PROLIFERATION AS3 / PDS5-RELATED"/>
    <property type="match status" value="1"/>
</dbReference>
<name>A0A0C9ZQ55_9AGAM</name>
<dbReference type="InterPro" id="IPR011989">
    <property type="entry name" value="ARM-like"/>
</dbReference>
<gene>
    <name evidence="7" type="ORF">PISMIDRAFT_673926</name>
</gene>
<dbReference type="STRING" id="765257.A0A0C9ZQ55"/>
<dbReference type="Proteomes" id="UP000054018">
    <property type="component" value="Unassembled WGS sequence"/>
</dbReference>
<dbReference type="OrthoDB" id="200660at2759"/>
<protein>
    <recommendedName>
        <fullName evidence="9">Sister chromatid cohesion protein</fullName>
    </recommendedName>
</protein>
<evidence type="ECO:0000256" key="4">
    <source>
        <dbReference type="ARBA" id="ARBA00023242"/>
    </source>
</evidence>
<dbReference type="GO" id="GO:0006281">
    <property type="term" value="P:DNA repair"/>
    <property type="evidence" value="ECO:0007669"/>
    <property type="project" value="TreeGrafter"/>
</dbReference>
<dbReference type="GO" id="GO:0007064">
    <property type="term" value="P:mitotic sister chromatid cohesion"/>
    <property type="evidence" value="ECO:0007669"/>
    <property type="project" value="InterPro"/>
</dbReference>
<dbReference type="Gene3D" id="1.25.10.10">
    <property type="entry name" value="Leucine-rich Repeat Variant"/>
    <property type="match status" value="1"/>
</dbReference>
<dbReference type="GO" id="GO:0005634">
    <property type="term" value="C:nucleus"/>
    <property type="evidence" value="ECO:0007669"/>
    <property type="project" value="UniProtKB-SubCell"/>
</dbReference>
<accession>A0A0C9ZQ55</accession>
<feature type="region of interest" description="Disordered" evidence="6">
    <location>
        <begin position="1132"/>
        <end position="1270"/>
    </location>
</feature>
<dbReference type="HOGENOM" id="CLU_002562_1_0_1"/>
<keyword evidence="3" id="KW-0498">Mitosis</keyword>
<dbReference type="AlphaFoldDB" id="A0A0C9ZQ55"/>
<organism evidence="7 8">
    <name type="scientific">Pisolithus microcarpus 441</name>
    <dbReference type="NCBI Taxonomy" id="765257"/>
    <lineage>
        <taxon>Eukaryota</taxon>
        <taxon>Fungi</taxon>
        <taxon>Dikarya</taxon>
        <taxon>Basidiomycota</taxon>
        <taxon>Agaricomycotina</taxon>
        <taxon>Agaricomycetes</taxon>
        <taxon>Agaricomycetidae</taxon>
        <taxon>Boletales</taxon>
        <taxon>Sclerodermatineae</taxon>
        <taxon>Pisolithaceae</taxon>
        <taxon>Pisolithus</taxon>
    </lineage>
</organism>
<dbReference type="SUPFAM" id="SSF48371">
    <property type="entry name" value="ARM repeat"/>
    <property type="match status" value="1"/>
</dbReference>
<feature type="compositionally biased region" description="Basic residues" evidence="6">
    <location>
        <begin position="1239"/>
        <end position="1250"/>
    </location>
</feature>
<evidence type="ECO:0000256" key="2">
    <source>
        <dbReference type="ARBA" id="ARBA00022618"/>
    </source>
</evidence>
<reference evidence="8" key="2">
    <citation type="submission" date="2015-01" db="EMBL/GenBank/DDBJ databases">
        <title>Evolutionary Origins and Diversification of the Mycorrhizal Mutualists.</title>
        <authorList>
            <consortium name="DOE Joint Genome Institute"/>
            <consortium name="Mycorrhizal Genomics Consortium"/>
            <person name="Kohler A."/>
            <person name="Kuo A."/>
            <person name="Nagy L.G."/>
            <person name="Floudas D."/>
            <person name="Copeland A."/>
            <person name="Barry K.W."/>
            <person name="Cichocki N."/>
            <person name="Veneault-Fourrey C."/>
            <person name="LaButti K."/>
            <person name="Lindquist E.A."/>
            <person name="Lipzen A."/>
            <person name="Lundell T."/>
            <person name="Morin E."/>
            <person name="Murat C."/>
            <person name="Riley R."/>
            <person name="Ohm R."/>
            <person name="Sun H."/>
            <person name="Tunlid A."/>
            <person name="Henrissat B."/>
            <person name="Grigoriev I.V."/>
            <person name="Hibbett D.S."/>
            <person name="Martin F."/>
        </authorList>
    </citation>
    <scope>NUCLEOTIDE SEQUENCE [LARGE SCALE GENOMIC DNA]</scope>
    <source>
        <strain evidence="8">441</strain>
    </source>
</reference>